<feature type="transmembrane region" description="Helical" evidence="10">
    <location>
        <begin position="28"/>
        <end position="50"/>
    </location>
</feature>
<dbReference type="GO" id="GO:0005886">
    <property type="term" value="C:plasma membrane"/>
    <property type="evidence" value="ECO:0007669"/>
    <property type="project" value="UniProtKB-SubCell"/>
</dbReference>
<dbReference type="InterPro" id="IPR007690">
    <property type="entry name" value="T2SS_GspM"/>
</dbReference>
<keyword evidence="4" id="KW-1003">Cell membrane</keyword>
<comment type="caution">
    <text evidence="11">The sequence shown here is derived from an EMBL/GenBank/DDBJ whole genome shotgun (WGS) entry which is preliminary data.</text>
</comment>
<evidence type="ECO:0000256" key="7">
    <source>
        <dbReference type="ARBA" id="ARBA00022927"/>
    </source>
</evidence>
<keyword evidence="12" id="KW-1185">Reference proteome</keyword>
<evidence type="ECO:0000313" key="12">
    <source>
        <dbReference type="Proteomes" id="UP000297258"/>
    </source>
</evidence>
<sequence length="174" mass="18611">MSFASTTAQLRAHALAYWGARTEQERKYLTAGAAVVLLALAWMLLLAPAIKGRAELSESLPKLRQQAAVMQTLAQEATALKNAPVPQVTPMTQDSLHASLAARGLKPQSLSLTGEYAKIQFNDVSFANLVTWLDAQRRESRITVQDAAVTALPVAGQVDATITLRQTQGTGGAQ</sequence>
<dbReference type="Gene3D" id="3.30.1360.100">
    <property type="entry name" value="General secretion pathway protein M, EpsM"/>
    <property type="match status" value="1"/>
</dbReference>
<comment type="similarity">
    <text evidence="2">Belongs to the GSP M family.</text>
</comment>
<dbReference type="Pfam" id="PF04612">
    <property type="entry name" value="T2SSM"/>
    <property type="match status" value="1"/>
</dbReference>
<evidence type="ECO:0000256" key="1">
    <source>
        <dbReference type="ARBA" id="ARBA00004377"/>
    </source>
</evidence>
<evidence type="ECO:0000313" key="11">
    <source>
        <dbReference type="EMBL" id="TFW34121.1"/>
    </source>
</evidence>
<dbReference type="GO" id="GO:0015627">
    <property type="term" value="C:type II protein secretion system complex"/>
    <property type="evidence" value="ECO:0007669"/>
    <property type="project" value="InterPro"/>
</dbReference>
<name>A0A4Y9T6Y1_9BURK</name>
<organism evidence="11 12">
    <name type="scientific">Massilia horti</name>
    <dbReference type="NCBI Taxonomy" id="2562153"/>
    <lineage>
        <taxon>Bacteria</taxon>
        <taxon>Pseudomonadati</taxon>
        <taxon>Pseudomonadota</taxon>
        <taxon>Betaproteobacteria</taxon>
        <taxon>Burkholderiales</taxon>
        <taxon>Oxalobacteraceae</taxon>
        <taxon>Telluria group</taxon>
        <taxon>Massilia</taxon>
    </lineage>
</organism>
<dbReference type="Proteomes" id="UP000297258">
    <property type="component" value="Unassembled WGS sequence"/>
</dbReference>
<dbReference type="AlphaFoldDB" id="A0A4Y9T6Y1"/>
<keyword evidence="5" id="KW-0997">Cell inner membrane</keyword>
<accession>A0A4Y9T6Y1</accession>
<protein>
    <submittedName>
        <fullName evidence="11">Type II secretion system protein M</fullName>
    </submittedName>
</protein>
<gene>
    <name evidence="11" type="ORF">E4O92_04810</name>
</gene>
<dbReference type="OrthoDB" id="8776177at2"/>
<reference evidence="11 12" key="1">
    <citation type="submission" date="2019-03" db="EMBL/GenBank/DDBJ databases">
        <title>Draft genome of Massilia hortus sp. nov., a novel bacterial species of the Oxalobacteraceae family.</title>
        <authorList>
            <person name="Peta V."/>
            <person name="Raths R."/>
            <person name="Bucking H."/>
        </authorList>
    </citation>
    <scope>NUCLEOTIDE SEQUENCE [LARGE SCALE GENOMIC DNA]</scope>
    <source>
        <strain evidence="11 12">ONC3</strain>
    </source>
</reference>
<dbReference type="SUPFAM" id="SSF103054">
    <property type="entry name" value="General secretion pathway protein M, EpsM"/>
    <property type="match status" value="1"/>
</dbReference>
<evidence type="ECO:0000256" key="10">
    <source>
        <dbReference type="SAM" id="Phobius"/>
    </source>
</evidence>
<keyword evidence="6 10" id="KW-0812">Transmembrane</keyword>
<evidence type="ECO:0000256" key="5">
    <source>
        <dbReference type="ARBA" id="ARBA00022519"/>
    </source>
</evidence>
<keyword evidence="9 10" id="KW-0472">Membrane</keyword>
<proteinExistence type="inferred from homology"/>
<evidence type="ECO:0000256" key="2">
    <source>
        <dbReference type="ARBA" id="ARBA00010637"/>
    </source>
</evidence>
<evidence type="ECO:0000256" key="9">
    <source>
        <dbReference type="ARBA" id="ARBA00023136"/>
    </source>
</evidence>
<evidence type="ECO:0000256" key="3">
    <source>
        <dbReference type="ARBA" id="ARBA00022448"/>
    </source>
</evidence>
<comment type="subcellular location">
    <subcellularLocation>
        <location evidence="1">Cell inner membrane</location>
        <topology evidence="1">Single-pass membrane protein</topology>
    </subcellularLocation>
</comment>
<keyword evidence="8 10" id="KW-1133">Transmembrane helix</keyword>
<evidence type="ECO:0000256" key="6">
    <source>
        <dbReference type="ARBA" id="ARBA00022692"/>
    </source>
</evidence>
<evidence type="ECO:0000256" key="8">
    <source>
        <dbReference type="ARBA" id="ARBA00022989"/>
    </source>
</evidence>
<dbReference type="EMBL" id="SPUM01000030">
    <property type="protein sequence ID" value="TFW34121.1"/>
    <property type="molecule type" value="Genomic_DNA"/>
</dbReference>
<evidence type="ECO:0000256" key="4">
    <source>
        <dbReference type="ARBA" id="ARBA00022475"/>
    </source>
</evidence>
<keyword evidence="3" id="KW-0813">Transport</keyword>
<dbReference type="RefSeq" id="WP_135188612.1">
    <property type="nucleotide sequence ID" value="NZ_SPUM01000030.1"/>
</dbReference>
<keyword evidence="7" id="KW-0653">Protein transport</keyword>
<dbReference type="InterPro" id="IPR023229">
    <property type="entry name" value="T2SS_M_periplasmic_sf"/>
</dbReference>
<dbReference type="GO" id="GO:0015628">
    <property type="term" value="P:protein secretion by the type II secretion system"/>
    <property type="evidence" value="ECO:0007669"/>
    <property type="project" value="InterPro"/>
</dbReference>